<dbReference type="InterPro" id="IPR027268">
    <property type="entry name" value="Peptidase_M4/M1_CTD_sf"/>
</dbReference>
<dbReference type="SUPFAM" id="SSF55486">
    <property type="entry name" value="Metalloproteases ('zincins'), catalytic domain"/>
    <property type="match status" value="1"/>
</dbReference>
<accession>A0ABZ3FTE8</accession>
<reference evidence="3 4" key="1">
    <citation type="submission" date="2024-04" db="EMBL/GenBank/DDBJ databases">
        <title>Isolation of an actinomycete strain from pig manure.</title>
        <authorList>
            <person name="Gong T."/>
            <person name="Yu Z."/>
            <person name="An M."/>
            <person name="Wei C."/>
            <person name="Yang W."/>
            <person name="Liu L."/>
        </authorList>
    </citation>
    <scope>NUCLEOTIDE SEQUENCE [LARGE SCALE GENOMIC DNA]</scope>
    <source>
        <strain evidence="3 4">ZF39</strain>
    </source>
</reference>
<gene>
    <name evidence="3" type="ORF">AADG42_15590</name>
</gene>
<dbReference type="PANTHER" id="PTHR45726:SF3">
    <property type="entry name" value="LEUKOTRIENE A-4 HYDROLASE"/>
    <property type="match status" value="1"/>
</dbReference>
<dbReference type="EMBL" id="CP154795">
    <property type="protein sequence ID" value="XAN08667.1"/>
    <property type="molecule type" value="Genomic_DNA"/>
</dbReference>
<feature type="chain" id="PRO_5045506915" evidence="1">
    <location>
        <begin position="20"/>
        <end position="471"/>
    </location>
</feature>
<evidence type="ECO:0000313" key="4">
    <source>
        <dbReference type="Proteomes" id="UP001442841"/>
    </source>
</evidence>
<keyword evidence="3" id="KW-0645">Protease</keyword>
<dbReference type="RefSeq" id="WP_425310094.1">
    <property type="nucleotide sequence ID" value="NZ_CP154795.1"/>
</dbReference>
<keyword evidence="3" id="KW-0031">Aminopeptidase</keyword>
<name>A0ABZ3FTE8_9ACTN</name>
<sequence length="471" mass="50410">MPPPSRLIVATVAACVALAACTPASPAATADAWPAPPPDRPQVSLDFTVAPDLASVEGSETVTFTPDLPVCELVFRAWPNKPHTARAGNSLMITSAEVEQQPVSPRVSAAGAPRGAPGSLIELPLPSCVPAGTPLTAKLDFSLRLGVGTDERVGRSGSGNLAWFGTAFPLLAWENGRGWARDDAVAVTGEMATSETFDLTSLTVSAPSQYAVLGVGTPESPRADPNTGLTIHRFSAAAVRDVTVTVGDMRVVERRVGHTTVHIGGPEAQLAMPLERWSDMLAQALTATSDYLGPVPYEHVWVSVIPDQSEGIEFPGAIQFGQLRGEQDRWLVTHEVAHLWFHGLVGNNQARHPWLDESFASFVQRVVDDPRRDPQPRHDYPDRVAHSVGGSMESWTAFRRSDSAYVNGVYLAGADMLIEARQAAGRDQFDAALRAYLTTNAHRIATPADVERAFADLPGAVDRLRESGALD</sequence>
<dbReference type="PROSITE" id="PS51257">
    <property type="entry name" value="PROKAR_LIPOPROTEIN"/>
    <property type="match status" value="1"/>
</dbReference>
<keyword evidence="4" id="KW-1185">Reference proteome</keyword>
<keyword evidence="1" id="KW-0732">Signal</keyword>
<keyword evidence="3" id="KW-0378">Hydrolase</keyword>
<feature type="signal peptide" evidence="1">
    <location>
        <begin position="1"/>
        <end position="19"/>
    </location>
</feature>
<feature type="domain" description="Peptidase M1 membrane alanine aminopeptidase" evidence="2">
    <location>
        <begin position="331"/>
        <end position="455"/>
    </location>
</feature>
<evidence type="ECO:0000256" key="1">
    <source>
        <dbReference type="SAM" id="SignalP"/>
    </source>
</evidence>
<dbReference type="InterPro" id="IPR034015">
    <property type="entry name" value="M1_LTA4H"/>
</dbReference>
<evidence type="ECO:0000259" key="2">
    <source>
        <dbReference type="Pfam" id="PF01433"/>
    </source>
</evidence>
<proteinExistence type="predicted"/>
<dbReference type="Pfam" id="PF01433">
    <property type="entry name" value="Peptidase_M1"/>
    <property type="match status" value="1"/>
</dbReference>
<organism evidence="3 4">
    <name type="scientific">Ammonicoccus fulvus</name>
    <dbReference type="NCBI Taxonomy" id="3138240"/>
    <lineage>
        <taxon>Bacteria</taxon>
        <taxon>Bacillati</taxon>
        <taxon>Actinomycetota</taxon>
        <taxon>Actinomycetes</taxon>
        <taxon>Propionibacteriales</taxon>
        <taxon>Propionibacteriaceae</taxon>
        <taxon>Ammonicoccus</taxon>
    </lineage>
</organism>
<dbReference type="InterPro" id="IPR014782">
    <property type="entry name" value="Peptidase_M1_dom"/>
</dbReference>
<dbReference type="GO" id="GO:0004177">
    <property type="term" value="F:aminopeptidase activity"/>
    <property type="evidence" value="ECO:0007669"/>
    <property type="project" value="UniProtKB-KW"/>
</dbReference>
<evidence type="ECO:0000313" key="3">
    <source>
        <dbReference type="EMBL" id="XAN08667.1"/>
    </source>
</evidence>
<protein>
    <submittedName>
        <fullName evidence="3">M1 family aminopeptidase</fullName>
    </submittedName>
</protein>
<dbReference type="Proteomes" id="UP001442841">
    <property type="component" value="Chromosome"/>
</dbReference>
<dbReference type="Gene3D" id="1.10.390.10">
    <property type="entry name" value="Neutral Protease Domain 2"/>
    <property type="match status" value="1"/>
</dbReference>
<dbReference type="PANTHER" id="PTHR45726">
    <property type="entry name" value="LEUKOTRIENE A-4 HYDROLASE"/>
    <property type="match status" value="1"/>
</dbReference>